<accession>D4J8W5</accession>
<evidence type="ECO:0000313" key="1">
    <source>
        <dbReference type="EMBL" id="CBK80786.1"/>
    </source>
</evidence>
<dbReference type="PATRIC" id="fig|717962.3.peg.1967"/>
<evidence type="ECO:0000313" key="2">
    <source>
        <dbReference type="Proteomes" id="UP000008798"/>
    </source>
</evidence>
<reference evidence="1 2" key="1">
    <citation type="submission" date="2010-03" db="EMBL/GenBank/DDBJ databases">
        <title>The genome sequence of Coprococcus catus GD/7.</title>
        <authorList>
            <consortium name="metaHIT consortium -- http://www.metahit.eu/"/>
            <person name="Pajon A."/>
            <person name="Turner K."/>
            <person name="Parkhill J."/>
            <person name="Duncan S."/>
            <person name="Flint H."/>
        </authorList>
    </citation>
    <scope>NUCLEOTIDE SEQUENCE [LARGE SCALE GENOMIC DNA]</scope>
    <source>
        <strain evidence="1 2">GD/7</strain>
    </source>
</reference>
<name>D4J8W5_9FIRM</name>
<proteinExistence type="predicted"/>
<sequence>MRNPKECAVIRSKKTLIFENMLSPYNANGDDKTSPLQFYHKSFSRFKMTIIDESKHAMSCNINSNAIPGIASRTAYAITRHLDTIYNTEAGNDNVSLAYTVKITSGIYKGRTPADILLKDGQNGKDGLNKQYVWLKSNLNKYPKNKTQMEAIREAATLLMKGELEEKTIQPQQPIVIYDSGFRPLVRKQREDGLSFVYEVHITCNPGNNYPIVVEIQNYYANVKTLPDGRLNVEGGSKTDIQISQMKMSTDDWSYILYMLQLNMRAFEETHMISFCKAAEADAYQYNKGSNK</sequence>
<dbReference type="KEGG" id="cct:CC1_20680"/>
<dbReference type="RefSeq" id="WP_015514354.1">
    <property type="nucleotide sequence ID" value="NC_021009.1"/>
</dbReference>
<reference evidence="1 2" key="2">
    <citation type="submission" date="2010-03" db="EMBL/GenBank/DDBJ databases">
        <authorList>
            <person name="Pajon A."/>
        </authorList>
    </citation>
    <scope>NUCLEOTIDE SEQUENCE [LARGE SCALE GENOMIC DNA]</scope>
    <source>
        <strain evidence="1 2">GD/7</strain>
    </source>
</reference>
<dbReference type="EMBL" id="FP929038">
    <property type="protein sequence ID" value="CBK80786.1"/>
    <property type="molecule type" value="Genomic_DNA"/>
</dbReference>
<organism evidence="1 2">
    <name type="scientific">Coprococcus catus GD/7</name>
    <dbReference type="NCBI Taxonomy" id="717962"/>
    <lineage>
        <taxon>Bacteria</taxon>
        <taxon>Bacillati</taxon>
        <taxon>Bacillota</taxon>
        <taxon>Clostridia</taxon>
        <taxon>Lachnospirales</taxon>
        <taxon>Lachnospiraceae</taxon>
        <taxon>Coprococcus</taxon>
    </lineage>
</organism>
<dbReference type="AlphaFoldDB" id="D4J8W5"/>
<protein>
    <submittedName>
        <fullName evidence="1">Uncharacterized protein</fullName>
    </submittedName>
</protein>
<dbReference type="HOGENOM" id="CLU_952212_0_0_9"/>
<dbReference type="Proteomes" id="UP000008798">
    <property type="component" value="Chromosome"/>
</dbReference>
<gene>
    <name evidence="1" type="ORF">CC1_20680</name>
</gene>